<dbReference type="Proteomes" id="UP000694397">
    <property type="component" value="Chromosome 13"/>
</dbReference>
<dbReference type="PANTHER" id="PTHR24099">
    <property type="entry name" value="E3 UBIQUITIN-PROTEIN LIGASE TRIM36-RELATED"/>
    <property type="match status" value="1"/>
</dbReference>
<reference evidence="10" key="3">
    <citation type="submission" date="2025-09" db="UniProtKB">
        <authorList>
            <consortium name="Ensembl"/>
        </authorList>
    </citation>
    <scope>IDENTIFICATION</scope>
</reference>
<dbReference type="Gene3D" id="2.60.40.10">
    <property type="entry name" value="Immunoglobulins"/>
    <property type="match status" value="9"/>
</dbReference>
<dbReference type="PRINTS" id="PR00014">
    <property type="entry name" value="FNTYPEIII"/>
</dbReference>
<feature type="domain" description="Fibronectin type-III" evidence="9">
    <location>
        <begin position="446"/>
        <end position="540"/>
    </location>
</feature>
<gene>
    <name evidence="10" type="primary">LOC108925438</name>
</gene>
<dbReference type="FunFam" id="2.60.40.10:FF:001846">
    <property type="entry name" value="Uncharacterized protein, isoform E"/>
    <property type="match status" value="1"/>
</dbReference>
<evidence type="ECO:0000313" key="10">
    <source>
        <dbReference type="Ensembl" id="ENSSFOP00015055391.1"/>
    </source>
</evidence>
<protein>
    <submittedName>
        <fullName evidence="10">Fibronectin type-III domain-containing protein 3A-like</fullName>
    </submittedName>
</protein>
<dbReference type="Ensembl" id="ENSSFOT00015050669.1">
    <property type="protein sequence ID" value="ENSSFOP00015055391.1"/>
    <property type="gene ID" value="ENSSFOG00015011676.2"/>
</dbReference>
<dbReference type="Pfam" id="PF00041">
    <property type="entry name" value="fn3"/>
    <property type="match status" value="4"/>
</dbReference>
<dbReference type="InterPro" id="IPR036116">
    <property type="entry name" value="FN3_sf"/>
</dbReference>
<dbReference type="GO" id="GO:0016020">
    <property type="term" value="C:membrane"/>
    <property type="evidence" value="ECO:0007669"/>
    <property type="project" value="UniProtKB-SubCell"/>
</dbReference>
<feature type="domain" description="Fibronectin type-III" evidence="9">
    <location>
        <begin position="645"/>
        <end position="735"/>
    </location>
</feature>
<comment type="similarity">
    <text evidence="6">Belongs to the FNDC3 family.</text>
</comment>
<reference evidence="10 11" key="1">
    <citation type="submission" date="2019-04" db="EMBL/GenBank/DDBJ databases">
        <authorList>
            <consortium name="Wellcome Sanger Institute Data Sharing"/>
        </authorList>
    </citation>
    <scope>NUCLEOTIDE SEQUENCE [LARGE SCALE GENOMIC DNA]</scope>
</reference>
<evidence type="ECO:0000259" key="9">
    <source>
        <dbReference type="PROSITE" id="PS50853"/>
    </source>
</evidence>
<feature type="transmembrane region" description="Helical" evidence="8">
    <location>
        <begin position="1048"/>
        <end position="1072"/>
    </location>
</feature>
<evidence type="ECO:0000313" key="11">
    <source>
        <dbReference type="Proteomes" id="UP000694397"/>
    </source>
</evidence>
<reference evidence="10" key="2">
    <citation type="submission" date="2025-08" db="UniProtKB">
        <authorList>
            <consortium name="Ensembl"/>
        </authorList>
    </citation>
    <scope>IDENTIFICATION</scope>
</reference>
<feature type="domain" description="Fibronectin type-III" evidence="9">
    <location>
        <begin position="541"/>
        <end position="641"/>
    </location>
</feature>
<keyword evidence="4 8" id="KW-1133">Transmembrane helix</keyword>
<organism evidence="10 11">
    <name type="scientific">Scleropages formosus</name>
    <name type="common">Asian bonytongue</name>
    <name type="synonym">Osteoglossum formosum</name>
    <dbReference type="NCBI Taxonomy" id="113540"/>
    <lineage>
        <taxon>Eukaryota</taxon>
        <taxon>Metazoa</taxon>
        <taxon>Chordata</taxon>
        <taxon>Craniata</taxon>
        <taxon>Vertebrata</taxon>
        <taxon>Euteleostomi</taxon>
        <taxon>Actinopterygii</taxon>
        <taxon>Neopterygii</taxon>
        <taxon>Teleostei</taxon>
        <taxon>Osteoglossocephala</taxon>
        <taxon>Osteoglossomorpha</taxon>
        <taxon>Osteoglossiformes</taxon>
        <taxon>Osteoglossidae</taxon>
        <taxon>Scleropages</taxon>
    </lineage>
</organism>
<accession>A0A8C9U1F5</accession>
<dbReference type="SMART" id="SM00060">
    <property type="entry name" value="FN3"/>
    <property type="match status" value="8"/>
</dbReference>
<keyword evidence="5 8" id="KW-0472">Membrane</keyword>
<evidence type="ECO:0000256" key="4">
    <source>
        <dbReference type="ARBA" id="ARBA00022989"/>
    </source>
</evidence>
<feature type="domain" description="Fibronectin type-III" evidence="9">
    <location>
        <begin position="349"/>
        <end position="442"/>
    </location>
</feature>
<feature type="domain" description="Fibronectin type-III" evidence="9">
    <location>
        <begin position="254"/>
        <end position="345"/>
    </location>
</feature>
<dbReference type="GeneTree" id="ENSGT00940000163592"/>
<keyword evidence="3" id="KW-0677">Repeat</keyword>
<evidence type="ECO:0000256" key="5">
    <source>
        <dbReference type="ARBA" id="ARBA00023136"/>
    </source>
</evidence>
<dbReference type="FunFam" id="2.60.40.10:FF:000180">
    <property type="entry name" value="Fibronectin type III domain containing 3A"/>
    <property type="match status" value="1"/>
</dbReference>
<feature type="domain" description="Fibronectin type-III" evidence="9">
    <location>
        <begin position="746"/>
        <end position="834"/>
    </location>
</feature>
<dbReference type="SUPFAM" id="SSF49265">
    <property type="entry name" value="Fibronectin type III"/>
    <property type="match status" value="5"/>
</dbReference>
<feature type="domain" description="Fibronectin type-III" evidence="9">
    <location>
        <begin position="920"/>
        <end position="1017"/>
    </location>
</feature>
<evidence type="ECO:0000256" key="8">
    <source>
        <dbReference type="SAM" id="Phobius"/>
    </source>
</evidence>
<evidence type="ECO:0000256" key="3">
    <source>
        <dbReference type="ARBA" id="ARBA00022737"/>
    </source>
</evidence>
<evidence type="ECO:0000256" key="1">
    <source>
        <dbReference type="ARBA" id="ARBA00004167"/>
    </source>
</evidence>
<feature type="compositionally biased region" description="Polar residues" evidence="7">
    <location>
        <begin position="431"/>
        <end position="441"/>
    </location>
</feature>
<proteinExistence type="inferred from homology"/>
<keyword evidence="2 8" id="KW-0812">Transmembrane</keyword>
<dbReference type="InterPro" id="IPR050617">
    <property type="entry name" value="E3_ligase_FN3/SPRY"/>
</dbReference>
<dbReference type="CDD" id="cd00063">
    <property type="entry name" value="FN3"/>
    <property type="match status" value="8"/>
</dbReference>
<dbReference type="PROSITE" id="PS50853">
    <property type="entry name" value="FN3"/>
    <property type="match status" value="9"/>
</dbReference>
<keyword evidence="11" id="KW-1185">Reference proteome</keyword>
<dbReference type="AlphaFoldDB" id="A0A8C9U1F5"/>
<feature type="domain" description="Fibronectin type-III" evidence="9">
    <location>
        <begin position="835"/>
        <end position="919"/>
    </location>
</feature>
<feature type="region of interest" description="Disordered" evidence="7">
    <location>
        <begin position="431"/>
        <end position="453"/>
    </location>
</feature>
<evidence type="ECO:0000256" key="2">
    <source>
        <dbReference type="ARBA" id="ARBA00022692"/>
    </source>
</evidence>
<dbReference type="InterPro" id="IPR013783">
    <property type="entry name" value="Ig-like_fold"/>
</dbReference>
<dbReference type="FunFam" id="2.60.40.10:FF:000373">
    <property type="entry name" value="fibronectin type-III domain-containing protein 3A isoform X1"/>
    <property type="match status" value="1"/>
</dbReference>
<sequence length="1073" mass="116429">VILTWLPQVVALPTALPFSPLDHSVTFIIITLQMILVQVNPGETFTIRTEDGQVRCITGPAHVPMVSPNGTMPPIYVPPGYMSQVVEENGVRKVMVLPQTTEFHPSMPPPPPLHVPQYLPPHPAMLHQHHMYPREMPPHFMHQLPPPQMYSEQGECLPACPPQPALDVQCARNLSPVVSQCSIAMTDSGYPVLLSLSSSLMTFSSHRGLETTFTVEDLRPATAYYIKVCASCGSVKGPSSEVADFTTMCAPPEAPAPPRVILHSKSTLVLQWKAPNDNGSKITGYLLEFDEGKQSAFKEVYFGHAKQYKIVKLTPSTNYAFRIAAKNDIGMSAFSEVMTCCTAGSAPQPPAPPRLSASGVSWLTLEWNIPGGLTAGDTLTYTLEMEEEGTGYGFKPKYNGEELSCTLKGLRRSTSYRFRVLAANAEGRSQPSVPVEFSTTPDKPGAPGRPALRGRVQPRCLHTVWDAPKDDGGSPVTQYVLEMGQNHNDNGWEVVYSGPLREHVCDSLKPGTWYNLRVYCQSAGGQSQASESLTVQTAPVPPGPCQALQLAGKARTKRKELPFNPAVALLAWDGGAPVSQYIVEMSDSTQGPHRTFYQGLETDCSACQLVPGHKYCFWVKAANQAGWGPLSEMYEFSTAPGPPEPCGPPQLAVKTPTCVLASWEIPACNGAEVFEFRMEWGAAEGTLTLTYCGPAPGYEARNLLPATAYYCRVQAVNSVGAGPFGDVAMVTTPPSVPAAVRSVAVVGEDALAESLAGPASCLALRWEEPCSHGAEIIGYNIDFGEQVPISVGKTNHYILENLQPDTTYRVRVQAINGIGVGPFSASLKARTRPLPPEPPTLECAAAGPQSLKLKWGDGPSRGQLRIDCPRLVCIYSGPCHTFKVQRLSEATVYQFSIQAHNEAGVGPLSPLYSFSTSRSPPPQLKAPRVDQLESNHYEVTWEALQSMRGDPIVYTLQLQRGRELEQLYRGPASSYKWHGVVPVCDWRLRVCAGRRCPDGVELWGPYSPSIALPGPEPPAASESVAGSRATSRDGVAPRKDRAITDEQFALLLLLGFAIVAILFAVLIQYFVIK</sequence>
<evidence type="ECO:0000256" key="7">
    <source>
        <dbReference type="SAM" id="MobiDB-lite"/>
    </source>
</evidence>
<name>A0A8C9U1F5_SCLFO</name>
<evidence type="ECO:0000256" key="6">
    <source>
        <dbReference type="ARBA" id="ARBA00038207"/>
    </source>
</evidence>
<dbReference type="PANTHER" id="PTHR24099:SF14">
    <property type="entry name" value="FIBRONECTIN TYPE III DOMAIN CONTAINING 3C2-RELATED"/>
    <property type="match status" value="1"/>
</dbReference>
<feature type="region of interest" description="Disordered" evidence="7">
    <location>
        <begin position="1015"/>
        <end position="1038"/>
    </location>
</feature>
<dbReference type="InterPro" id="IPR003961">
    <property type="entry name" value="FN3_dom"/>
</dbReference>
<comment type="subcellular location">
    <subcellularLocation>
        <location evidence="1">Membrane</location>
        <topology evidence="1">Single-pass membrane protein</topology>
    </subcellularLocation>
</comment>
<feature type="domain" description="Fibronectin type-III" evidence="9">
    <location>
        <begin position="164"/>
        <end position="252"/>
    </location>
</feature>
<dbReference type="FunFam" id="2.60.40.10:FF:000366">
    <property type="entry name" value="fibronectin type-III domain-containing protein 3A isoform X1"/>
    <property type="match status" value="1"/>
</dbReference>